<dbReference type="SUPFAM" id="SSF55347">
    <property type="entry name" value="Glyceraldehyde-3-phosphate dehydrogenase-like, C-terminal domain"/>
    <property type="match status" value="1"/>
</dbReference>
<gene>
    <name evidence="3" type="ORF">FE784_01920</name>
</gene>
<proteinExistence type="predicted"/>
<dbReference type="PANTHER" id="PTHR43249">
    <property type="entry name" value="UDP-N-ACETYL-2-AMINO-2-DEOXY-D-GLUCURONATE OXIDASE"/>
    <property type="match status" value="1"/>
</dbReference>
<dbReference type="PANTHER" id="PTHR43249:SF1">
    <property type="entry name" value="D-GLUCOSIDE 3-DEHYDROGENASE"/>
    <property type="match status" value="1"/>
</dbReference>
<accession>A0A5C4TGZ0</accession>
<feature type="domain" description="Gfo/Idh/MocA-like oxidoreductase N-terminal" evidence="1">
    <location>
        <begin position="3"/>
        <end position="122"/>
    </location>
</feature>
<name>A0A5C4TGZ0_9BACL</name>
<organism evidence="3 4">
    <name type="scientific">Paenibacillus hemerocallicola</name>
    <dbReference type="NCBI Taxonomy" id="1172614"/>
    <lineage>
        <taxon>Bacteria</taxon>
        <taxon>Bacillati</taxon>
        <taxon>Bacillota</taxon>
        <taxon>Bacilli</taxon>
        <taxon>Bacillales</taxon>
        <taxon>Paenibacillaceae</taxon>
        <taxon>Paenibacillus</taxon>
    </lineage>
</organism>
<sequence length="343" mass="38201">MTLRFVVAGTGWVAGEYWKAITACKDAELYGVFSGNADYARSRMTEQGIDARLFTRFEDAVQDPLVDAVVLCSMPDVRMEQAVLAARHGKHLVIEKPIAMNRLELRKMAETLEKHPVRTVVSFVLRWNESFDTTKALIDDDAIGRIVMAQIDYWHHVGPQYGLYKWCRTKQYGGSSMIAAGCHAVDAIRYFAGEIMEVSAYGCQSRTNSEYEFDPNTIAVFKLKNGGIGKVSVSIECATPYKFNVHLLGEKGTILNNQLYSHKFPGQTDYATIPTVLPDNGDVAHHPFSREIDEFVEAIAAGTKTRCDFFDAYKTMEVCFAVDESIATGASVKLPMERMGSLS</sequence>
<evidence type="ECO:0000259" key="2">
    <source>
        <dbReference type="Pfam" id="PF22725"/>
    </source>
</evidence>
<dbReference type="Gene3D" id="3.30.360.10">
    <property type="entry name" value="Dihydrodipicolinate Reductase, domain 2"/>
    <property type="match status" value="1"/>
</dbReference>
<dbReference type="EMBL" id="VDCQ01000002">
    <property type="protein sequence ID" value="TNJ67926.1"/>
    <property type="molecule type" value="Genomic_DNA"/>
</dbReference>
<dbReference type="InterPro" id="IPR000683">
    <property type="entry name" value="Gfo/Idh/MocA-like_OxRdtase_N"/>
</dbReference>
<dbReference type="SUPFAM" id="SSF51735">
    <property type="entry name" value="NAD(P)-binding Rossmann-fold domains"/>
    <property type="match status" value="1"/>
</dbReference>
<dbReference type="RefSeq" id="WP_139600433.1">
    <property type="nucleotide sequence ID" value="NZ_VDCQ01000002.1"/>
</dbReference>
<evidence type="ECO:0000259" key="1">
    <source>
        <dbReference type="Pfam" id="PF01408"/>
    </source>
</evidence>
<feature type="domain" description="GFO/IDH/MocA-like oxidoreductase" evidence="2">
    <location>
        <begin position="132"/>
        <end position="254"/>
    </location>
</feature>
<dbReference type="InterPro" id="IPR055170">
    <property type="entry name" value="GFO_IDH_MocA-like_dom"/>
</dbReference>
<evidence type="ECO:0000313" key="3">
    <source>
        <dbReference type="EMBL" id="TNJ67926.1"/>
    </source>
</evidence>
<dbReference type="InterPro" id="IPR052515">
    <property type="entry name" value="Gfo/Idh/MocA_Oxidoreductase"/>
</dbReference>
<evidence type="ECO:0000313" key="4">
    <source>
        <dbReference type="Proteomes" id="UP000307943"/>
    </source>
</evidence>
<dbReference type="Proteomes" id="UP000307943">
    <property type="component" value="Unassembled WGS sequence"/>
</dbReference>
<dbReference type="Gene3D" id="3.40.50.720">
    <property type="entry name" value="NAD(P)-binding Rossmann-like Domain"/>
    <property type="match status" value="1"/>
</dbReference>
<dbReference type="Pfam" id="PF22725">
    <property type="entry name" value="GFO_IDH_MocA_C3"/>
    <property type="match status" value="1"/>
</dbReference>
<reference evidence="3 4" key="1">
    <citation type="submission" date="2019-05" db="EMBL/GenBank/DDBJ databases">
        <title>We sequenced the genome of Paenibacillus hemerocallicola KCTC 33185 for further insight into its adaptation and study the phylogeny of Paenibacillus.</title>
        <authorList>
            <person name="Narsing Rao M.P."/>
        </authorList>
    </citation>
    <scope>NUCLEOTIDE SEQUENCE [LARGE SCALE GENOMIC DNA]</scope>
    <source>
        <strain evidence="3 4">KCTC 33185</strain>
    </source>
</reference>
<keyword evidence="4" id="KW-1185">Reference proteome</keyword>
<dbReference type="Pfam" id="PF01408">
    <property type="entry name" value="GFO_IDH_MocA"/>
    <property type="match status" value="1"/>
</dbReference>
<protein>
    <submittedName>
        <fullName evidence="3">Gfo/Idh/MocA family oxidoreductase</fullName>
    </submittedName>
</protein>
<dbReference type="InterPro" id="IPR036291">
    <property type="entry name" value="NAD(P)-bd_dom_sf"/>
</dbReference>
<dbReference type="AlphaFoldDB" id="A0A5C4TGZ0"/>
<dbReference type="OrthoDB" id="9783105at2"/>
<comment type="caution">
    <text evidence="3">The sequence shown here is derived from an EMBL/GenBank/DDBJ whole genome shotgun (WGS) entry which is preliminary data.</text>
</comment>
<dbReference type="GO" id="GO:0000166">
    <property type="term" value="F:nucleotide binding"/>
    <property type="evidence" value="ECO:0007669"/>
    <property type="project" value="InterPro"/>
</dbReference>